<feature type="transmembrane region" description="Helical" evidence="1">
    <location>
        <begin position="216"/>
        <end position="234"/>
    </location>
</feature>
<accession>A0A133KBI6</accession>
<protein>
    <recommendedName>
        <fullName evidence="4">Multidrug ABC transporter permease</fullName>
    </recommendedName>
</protein>
<dbReference type="PATRIC" id="fig|1398.22.peg.3656"/>
<feature type="transmembrane region" description="Helical" evidence="1">
    <location>
        <begin position="21"/>
        <end position="40"/>
    </location>
</feature>
<dbReference type="AlphaFoldDB" id="A0A133KBI6"/>
<gene>
    <name evidence="2" type="ORF">HMPREF3213_03649</name>
</gene>
<evidence type="ECO:0000256" key="1">
    <source>
        <dbReference type="SAM" id="Phobius"/>
    </source>
</evidence>
<organism evidence="2 3">
    <name type="scientific">Heyndrickxia coagulans</name>
    <name type="common">Weizmannia coagulans</name>
    <dbReference type="NCBI Taxonomy" id="1398"/>
    <lineage>
        <taxon>Bacteria</taxon>
        <taxon>Bacillati</taxon>
        <taxon>Bacillota</taxon>
        <taxon>Bacilli</taxon>
        <taxon>Bacillales</taxon>
        <taxon>Bacillaceae</taxon>
        <taxon>Heyndrickxia</taxon>
    </lineage>
</organism>
<evidence type="ECO:0008006" key="4">
    <source>
        <dbReference type="Google" id="ProtNLM"/>
    </source>
</evidence>
<dbReference type="CDD" id="cd21809">
    <property type="entry name" value="ABC-2_lan_permease-like"/>
    <property type="match status" value="1"/>
</dbReference>
<reference evidence="3" key="1">
    <citation type="submission" date="2016-01" db="EMBL/GenBank/DDBJ databases">
        <authorList>
            <person name="Mitreva M."/>
            <person name="Pepin K.H."/>
            <person name="Mihindukulasuriya K.A."/>
            <person name="Fulton R."/>
            <person name="Fronick C."/>
            <person name="O'Laughlin M."/>
            <person name="Miner T."/>
            <person name="Herter B."/>
            <person name="Rosa B.A."/>
            <person name="Cordes M."/>
            <person name="Tomlinson C."/>
            <person name="Wollam A."/>
            <person name="Palsikar V.B."/>
            <person name="Mardis E.R."/>
            <person name="Wilson R.K."/>
        </authorList>
    </citation>
    <scope>NUCLEOTIDE SEQUENCE [LARGE SCALE GENOMIC DNA]</scope>
    <source>
        <strain evidence="3">GED7749B</strain>
    </source>
</reference>
<feature type="transmembrane region" description="Helical" evidence="1">
    <location>
        <begin position="52"/>
        <end position="77"/>
    </location>
</feature>
<feature type="transmembrane region" description="Helical" evidence="1">
    <location>
        <begin position="145"/>
        <end position="164"/>
    </location>
</feature>
<dbReference type="Proteomes" id="UP000070376">
    <property type="component" value="Unassembled WGS sequence"/>
</dbReference>
<sequence>MLMLRSICAECLKLRHSRIGLVLIVLPIISLLIGCANFYLNQGVLHNGWYSLWTQVSLFYGEFFLPILIAICCAYVCRLEHQNRNWNMIMASPVPVASIFFAKMIVVSMLILIVQALFLCLYWFAGTLFSLPGSLPMETLSWTLRGWYASLSICAFQLYLSLWIRSFATPIGMSLCAVFIGLGLYVMKLGIFFPFSLLTIGMSALSQERLNGIQNILFWIMNMAYMIIFVMISIRRLKNKDVVSS</sequence>
<proteinExistence type="predicted"/>
<keyword evidence="1" id="KW-0472">Membrane</keyword>
<feature type="transmembrane region" description="Helical" evidence="1">
    <location>
        <begin position="171"/>
        <end position="196"/>
    </location>
</feature>
<evidence type="ECO:0000313" key="2">
    <source>
        <dbReference type="EMBL" id="KWZ76815.1"/>
    </source>
</evidence>
<name>A0A133KBI6_HEYCO</name>
<dbReference type="EMBL" id="LRPN01000187">
    <property type="protein sequence ID" value="KWZ76815.1"/>
    <property type="molecule type" value="Genomic_DNA"/>
</dbReference>
<dbReference type="Pfam" id="PF12730">
    <property type="entry name" value="ABC2_membrane_4"/>
    <property type="match status" value="1"/>
</dbReference>
<keyword evidence="1" id="KW-1133">Transmembrane helix</keyword>
<evidence type="ECO:0000313" key="3">
    <source>
        <dbReference type="Proteomes" id="UP000070376"/>
    </source>
</evidence>
<comment type="caution">
    <text evidence="2">The sequence shown here is derived from an EMBL/GenBank/DDBJ whole genome shotgun (WGS) entry which is preliminary data.</text>
</comment>
<dbReference type="PROSITE" id="PS51257">
    <property type="entry name" value="PROKAR_LIPOPROTEIN"/>
    <property type="match status" value="1"/>
</dbReference>
<keyword evidence="1" id="KW-0812">Transmembrane</keyword>
<feature type="transmembrane region" description="Helical" evidence="1">
    <location>
        <begin position="98"/>
        <end position="125"/>
    </location>
</feature>